<sequence length="23" mass="2931">MQEYEYYNLLNKKRVKDGFSEFE</sequence>
<organism evidence="1">
    <name type="scientific">marine metagenome</name>
    <dbReference type="NCBI Taxonomy" id="408172"/>
    <lineage>
        <taxon>unclassified sequences</taxon>
        <taxon>metagenomes</taxon>
        <taxon>ecological metagenomes</taxon>
    </lineage>
</organism>
<dbReference type="EMBL" id="UINC01001286">
    <property type="protein sequence ID" value="SUZ76649.1"/>
    <property type="molecule type" value="Genomic_DNA"/>
</dbReference>
<reference evidence="1" key="1">
    <citation type="submission" date="2018-05" db="EMBL/GenBank/DDBJ databases">
        <authorList>
            <person name="Lanie J.A."/>
            <person name="Ng W.-L."/>
            <person name="Kazmierczak K.M."/>
            <person name="Andrzejewski T.M."/>
            <person name="Davidsen T.M."/>
            <person name="Wayne K.J."/>
            <person name="Tettelin H."/>
            <person name="Glass J.I."/>
            <person name="Rusch D."/>
            <person name="Podicherti R."/>
            <person name="Tsui H.-C.T."/>
            <person name="Winkler M.E."/>
        </authorList>
    </citation>
    <scope>NUCLEOTIDE SEQUENCE</scope>
</reference>
<evidence type="ECO:0000313" key="1">
    <source>
        <dbReference type="EMBL" id="SUZ76649.1"/>
    </source>
</evidence>
<dbReference type="AlphaFoldDB" id="A0A381QE28"/>
<proteinExistence type="predicted"/>
<gene>
    <name evidence="1" type="ORF">METZ01_LOCUS29503</name>
</gene>
<name>A0A381QE28_9ZZZZ</name>
<accession>A0A381QE28</accession>
<protein>
    <submittedName>
        <fullName evidence="1">Uncharacterized protein</fullName>
    </submittedName>
</protein>